<keyword evidence="9" id="KW-1185">Reference proteome</keyword>
<gene>
    <name evidence="8" type="ORF">URODEC1_LOCUS84195</name>
</gene>
<dbReference type="PANTHER" id="PTHR31194">
    <property type="entry name" value="SHN SHINE , DNA BINDING / TRANSCRIPTION FACTOR"/>
    <property type="match status" value="1"/>
</dbReference>
<dbReference type="InterPro" id="IPR016177">
    <property type="entry name" value="DNA-bd_dom_sf"/>
</dbReference>
<evidence type="ECO:0000256" key="1">
    <source>
        <dbReference type="ARBA" id="ARBA00004123"/>
    </source>
</evidence>
<dbReference type="CDD" id="cd00018">
    <property type="entry name" value="AP2"/>
    <property type="match status" value="1"/>
</dbReference>
<keyword evidence="5" id="KW-0539">Nucleus</keyword>
<dbReference type="SMART" id="SM00380">
    <property type="entry name" value="AP2"/>
    <property type="match status" value="1"/>
</dbReference>
<dbReference type="InterPro" id="IPR001471">
    <property type="entry name" value="AP2/ERF_dom"/>
</dbReference>
<dbReference type="PANTHER" id="PTHR31194:SF177">
    <property type="entry name" value="AP2_ERF DOMAIN-CONTAINING PROTEIN"/>
    <property type="match status" value="1"/>
</dbReference>
<dbReference type="Pfam" id="PF00847">
    <property type="entry name" value="AP2"/>
    <property type="match status" value="1"/>
</dbReference>
<dbReference type="AlphaFoldDB" id="A0ABC9DDC4"/>
<comment type="subcellular location">
    <subcellularLocation>
        <location evidence="1">Nucleus</location>
    </subcellularLocation>
</comment>
<dbReference type="GO" id="GO:0003677">
    <property type="term" value="F:DNA binding"/>
    <property type="evidence" value="ECO:0007669"/>
    <property type="project" value="UniProtKB-KW"/>
</dbReference>
<keyword evidence="4" id="KW-0804">Transcription</keyword>
<dbReference type="SUPFAM" id="SSF54171">
    <property type="entry name" value="DNA-binding domain"/>
    <property type="match status" value="1"/>
</dbReference>
<feature type="compositionally biased region" description="Low complexity" evidence="6">
    <location>
        <begin position="108"/>
        <end position="119"/>
    </location>
</feature>
<feature type="compositionally biased region" description="Basic residues" evidence="6">
    <location>
        <begin position="7"/>
        <end position="17"/>
    </location>
</feature>
<feature type="compositionally biased region" description="Pro residues" evidence="6">
    <location>
        <begin position="184"/>
        <end position="202"/>
    </location>
</feature>
<dbReference type="InterPro" id="IPR036955">
    <property type="entry name" value="AP2/ERF_dom_sf"/>
</dbReference>
<feature type="region of interest" description="Disordered" evidence="6">
    <location>
        <begin position="95"/>
        <end position="119"/>
    </location>
</feature>
<feature type="region of interest" description="Disordered" evidence="6">
    <location>
        <begin position="1"/>
        <end position="30"/>
    </location>
</feature>
<dbReference type="PRINTS" id="PR00367">
    <property type="entry name" value="ETHRSPELEMNT"/>
</dbReference>
<proteinExistence type="predicted"/>
<name>A0ABC9DDC4_9POAL</name>
<dbReference type="Proteomes" id="UP001497457">
    <property type="component" value="Chromosome 33rd"/>
</dbReference>
<keyword evidence="3" id="KW-0238">DNA-binding</keyword>
<protein>
    <recommendedName>
        <fullName evidence="7">AP2/ERF domain-containing protein</fullName>
    </recommendedName>
</protein>
<evidence type="ECO:0000256" key="4">
    <source>
        <dbReference type="ARBA" id="ARBA00023163"/>
    </source>
</evidence>
<dbReference type="GO" id="GO:0005634">
    <property type="term" value="C:nucleus"/>
    <property type="evidence" value="ECO:0007669"/>
    <property type="project" value="UniProtKB-SubCell"/>
</dbReference>
<evidence type="ECO:0000256" key="2">
    <source>
        <dbReference type="ARBA" id="ARBA00023015"/>
    </source>
</evidence>
<organism evidence="8 9">
    <name type="scientific">Urochloa decumbens</name>
    <dbReference type="NCBI Taxonomy" id="240449"/>
    <lineage>
        <taxon>Eukaryota</taxon>
        <taxon>Viridiplantae</taxon>
        <taxon>Streptophyta</taxon>
        <taxon>Embryophyta</taxon>
        <taxon>Tracheophyta</taxon>
        <taxon>Spermatophyta</taxon>
        <taxon>Magnoliopsida</taxon>
        <taxon>Liliopsida</taxon>
        <taxon>Poales</taxon>
        <taxon>Poaceae</taxon>
        <taxon>PACMAD clade</taxon>
        <taxon>Panicoideae</taxon>
        <taxon>Panicodae</taxon>
        <taxon>Paniceae</taxon>
        <taxon>Melinidinae</taxon>
        <taxon>Urochloa</taxon>
    </lineage>
</organism>
<evidence type="ECO:0000313" key="9">
    <source>
        <dbReference type="Proteomes" id="UP001497457"/>
    </source>
</evidence>
<dbReference type="PROSITE" id="PS51032">
    <property type="entry name" value="AP2_ERF"/>
    <property type="match status" value="1"/>
</dbReference>
<reference evidence="9" key="1">
    <citation type="submission" date="2024-06" db="EMBL/GenBank/DDBJ databases">
        <authorList>
            <person name="Ryan C."/>
        </authorList>
    </citation>
    <scope>NUCLEOTIDE SEQUENCE [LARGE SCALE GENOMIC DNA]</scope>
</reference>
<sequence length="360" mass="37513">MKEPARAHKAPAVRQRKIKQEPAPEPSTTIRKLVRVFCDDRDATDSSGDEAAGDGAAPRGVRKFVREIRVVEERRASCNKAAMSSAPALAAGRVAAASGGGGGKRKTPAGVPAPAPAGVAAEPCYRGVRRRPWGKYAAEIRDPTDGRRKWLGTFDSAEAAARMYDSENRRLRGPSAMTNFAASPPAPVRVPPPSPRPRPRPAIPAAVAADLSSAEESSDESSQLVGSPISVLPAMSGETNAAAGLKPPTDDAAASPALKPMDAADSISTTPKKEASPFSADALLPELEEEVFPGIITAPFVDLFGDRAAPLFDYLADDAAALDLDLGNLPMWPAGVDGCGFGDIGDDFFTADQPLPTAAL</sequence>
<evidence type="ECO:0000313" key="8">
    <source>
        <dbReference type="EMBL" id="CAL5036915.1"/>
    </source>
</evidence>
<dbReference type="Gene3D" id="3.30.730.10">
    <property type="entry name" value="AP2/ERF domain"/>
    <property type="match status" value="1"/>
</dbReference>
<reference evidence="8 9" key="2">
    <citation type="submission" date="2024-10" db="EMBL/GenBank/DDBJ databases">
        <authorList>
            <person name="Ryan C."/>
        </authorList>
    </citation>
    <scope>NUCLEOTIDE SEQUENCE [LARGE SCALE GENOMIC DNA]</scope>
</reference>
<feature type="region of interest" description="Disordered" evidence="6">
    <location>
        <begin position="165"/>
        <end position="202"/>
    </location>
</feature>
<accession>A0ABC9DDC4</accession>
<feature type="domain" description="AP2/ERF" evidence="7">
    <location>
        <begin position="124"/>
        <end position="181"/>
    </location>
</feature>
<evidence type="ECO:0000256" key="6">
    <source>
        <dbReference type="SAM" id="MobiDB-lite"/>
    </source>
</evidence>
<dbReference type="InterPro" id="IPR050913">
    <property type="entry name" value="AP2/ERF_ERF"/>
</dbReference>
<evidence type="ECO:0000256" key="3">
    <source>
        <dbReference type="ARBA" id="ARBA00023125"/>
    </source>
</evidence>
<evidence type="ECO:0000259" key="7">
    <source>
        <dbReference type="PROSITE" id="PS51032"/>
    </source>
</evidence>
<keyword evidence="2" id="KW-0805">Transcription regulation</keyword>
<dbReference type="EMBL" id="OZ075143">
    <property type="protein sequence ID" value="CAL5036915.1"/>
    <property type="molecule type" value="Genomic_DNA"/>
</dbReference>
<evidence type="ECO:0000256" key="5">
    <source>
        <dbReference type="ARBA" id="ARBA00023242"/>
    </source>
</evidence>